<dbReference type="InterPro" id="IPR017871">
    <property type="entry name" value="ABC_transporter-like_CS"/>
</dbReference>
<accession>A0A840I8K7</accession>
<dbReference type="SUPFAM" id="SSF50331">
    <property type="entry name" value="MOP-like"/>
    <property type="match status" value="1"/>
</dbReference>
<dbReference type="Gene3D" id="2.40.50.100">
    <property type="match status" value="1"/>
</dbReference>
<evidence type="ECO:0000259" key="8">
    <source>
        <dbReference type="PROSITE" id="PS50893"/>
    </source>
</evidence>
<dbReference type="NCBIfam" id="TIGR01187">
    <property type="entry name" value="potA"/>
    <property type="match status" value="1"/>
</dbReference>
<evidence type="ECO:0000256" key="7">
    <source>
        <dbReference type="RuleBase" id="RU364083"/>
    </source>
</evidence>
<dbReference type="Proteomes" id="UP000585272">
    <property type="component" value="Unassembled WGS sequence"/>
</dbReference>
<dbReference type="EMBL" id="JACHNU010000001">
    <property type="protein sequence ID" value="MBB4660583.1"/>
    <property type="molecule type" value="Genomic_DNA"/>
</dbReference>
<dbReference type="InterPro" id="IPR005893">
    <property type="entry name" value="PotA-like"/>
</dbReference>
<dbReference type="GO" id="GO:0015697">
    <property type="term" value="P:quaternary ammonium group transport"/>
    <property type="evidence" value="ECO:0007669"/>
    <property type="project" value="UniProtKB-ARBA"/>
</dbReference>
<dbReference type="GO" id="GO:0043190">
    <property type="term" value="C:ATP-binding cassette (ABC) transporter complex"/>
    <property type="evidence" value="ECO:0007669"/>
    <property type="project" value="InterPro"/>
</dbReference>
<keyword evidence="1 7" id="KW-0813">Transport</keyword>
<dbReference type="SMART" id="SM00382">
    <property type="entry name" value="AAA"/>
    <property type="match status" value="1"/>
</dbReference>
<evidence type="ECO:0000256" key="5">
    <source>
        <dbReference type="ARBA" id="ARBA00022967"/>
    </source>
</evidence>
<evidence type="ECO:0000256" key="6">
    <source>
        <dbReference type="ARBA" id="ARBA00023136"/>
    </source>
</evidence>
<dbReference type="PROSITE" id="PS00211">
    <property type="entry name" value="ABC_TRANSPORTER_1"/>
    <property type="match status" value="1"/>
</dbReference>
<reference evidence="9 10" key="1">
    <citation type="submission" date="2020-08" db="EMBL/GenBank/DDBJ databases">
        <title>Genomic Encyclopedia of Archaeal and Bacterial Type Strains, Phase II (KMG-II): from individual species to whole genera.</title>
        <authorList>
            <person name="Goeker M."/>
        </authorList>
    </citation>
    <scope>NUCLEOTIDE SEQUENCE [LARGE SCALE GENOMIC DNA]</scope>
    <source>
        <strain evidence="9 10">DSM 23288</strain>
    </source>
</reference>
<comment type="catalytic activity">
    <reaction evidence="7">
        <text>ATP + H2O + polyamine-[polyamine-binding protein]Side 1 = ADP + phosphate + polyamineSide 2 + [polyamine-binding protein]Side 1.</text>
        <dbReference type="EC" id="7.6.2.11"/>
    </reaction>
</comment>
<dbReference type="InterPro" id="IPR008995">
    <property type="entry name" value="Mo/tungstate-bd_C_term_dom"/>
</dbReference>
<evidence type="ECO:0000256" key="1">
    <source>
        <dbReference type="ARBA" id="ARBA00022448"/>
    </source>
</evidence>
<dbReference type="RefSeq" id="WP_183338034.1">
    <property type="nucleotide sequence ID" value="NZ_JACHNU010000001.1"/>
</dbReference>
<dbReference type="PROSITE" id="PS50893">
    <property type="entry name" value="ABC_TRANSPORTER_2"/>
    <property type="match status" value="1"/>
</dbReference>
<dbReference type="PANTHER" id="PTHR42781:SF4">
    <property type="entry name" value="SPERMIDINE_PUTRESCINE IMPORT ATP-BINDING PROTEIN POTA"/>
    <property type="match status" value="1"/>
</dbReference>
<comment type="caution">
    <text evidence="9">The sequence shown here is derived from an EMBL/GenBank/DDBJ whole genome shotgun (WGS) entry which is preliminary data.</text>
</comment>
<comment type="function">
    <text evidence="7">Part of the ABC transporter complex PotABCD involved in spermidine/putrescine import. Responsible for energy coupling to the transport system.</text>
</comment>
<comment type="similarity">
    <text evidence="7">Belongs to the ABC transporter superfamily. Spermidine/putrescine importer (TC 3.A.1.11.1) family.</text>
</comment>
<protein>
    <recommendedName>
        <fullName evidence="7">Spermidine/putrescine import ATP-binding protein PotA</fullName>
        <ecNumber evidence="7">7.6.2.11</ecNumber>
    </recommendedName>
</protein>
<dbReference type="EC" id="7.6.2.11" evidence="7"/>
<evidence type="ECO:0000313" key="10">
    <source>
        <dbReference type="Proteomes" id="UP000585272"/>
    </source>
</evidence>
<dbReference type="PANTHER" id="PTHR42781">
    <property type="entry name" value="SPERMIDINE/PUTRESCINE IMPORT ATP-BINDING PROTEIN POTA"/>
    <property type="match status" value="1"/>
</dbReference>
<keyword evidence="6 7" id="KW-0472">Membrane</keyword>
<organism evidence="9 10">
    <name type="scientific">Conexibacter arvalis</name>
    <dbReference type="NCBI Taxonomy" id="912552"/>
    <lineage>
        <taxon>Bacteria</taxon>
        <taxon>Bacillati</taxon>
        <taxon>Actinomycetota</taxon>
        <taxon>Thermoleophilia</taxon>
        <taxon>Solirubrobacterales</taxon>
        <taxon>Conexibacteraceae</taxon>
        <taxon>Conexibacter</taxon>
    </lineage>
</organism>
<sequence length="378" mass="40571">MRPELELRNLVRRYGEETVVDDLDLTVEKGELVSLLGPSGCGKTTTLRMVAGFARPSGGQILVRGEDIAALPVHRRGVGLVFQSYALFPHLSVFDNVAFGLKRHKVPRREIPGRVRDVLAKVQLEALADRKPAQLSGGQQQRVALARVLVLEPSLVLLDEPFSNLDALLRETMRSELRAIQQRLGFTALFVTHDQEEAMALSDRIAVMERGRLVQLDRPEVVYHRPATRFVAEFIGRANLFGGTVRRAEGGELEAAAAGIRWLADGAAAPRGAAVDVMVRPDRVALELAAADASGDAGPNAAYGEIVQTEYLGSGCLVTLRTDDGTRLLAEVRTAADGVAELAVGRRALARWAAGDVRVLAGEGDDAGAPVEAALQAG</sequence>
<dbReference type="GO" id="GO:0016887">
    <property type="term" value="F:ATP hydrolysis activity"/>
    <property type="evidence" value="ECO:0007669"/>
    <property type="project" value="InterPro"/>
</dbReference>
<keyword evidence="10" id="KW-1185">Reference proteome</keyword>
<evidence type="ECO:0000313" key="9">
    <source>
        <dbReference type="EMBL" id="MBB4660583.1"/>
    </source>
</evidence>
<keyword evidence="5 7" id="KW-1278">Translocase</keyword>
<dbReference type="SUPFAM" id="SSF52540">
    <property type="entry name" value="P-loop containing nucleoside triphosphate hydrolases"/>
    <property type="match status" value="1"/>
</dbReference>
<dbReference type="InterPro" id="IPR003593">
    <property type="entry name" value="AAA+_ATPase"/>
</dbReference>
<dbReference type="InterPro" id="IPR050093">
    <property type="entry name" value="ABC_SmlMolc_Importer"/>
</dbReference>
<dbReference type="Pfam" id="PF08402">
    <property type="entry name" value="TOBE_2"/>
    <property type="match status" value="1"/>
</dbReference>
<evidence type="ECO:0000256" key="4">
    <source>
        <dbReference type="ARBA" id="ARBA00022840"/>
    </source>
</evidence>
<dbReference type="GO" id="GO:0015417">
    <property type="term" value="F:ABC-type polyamine transporter activity"/>
    <property type="evidence" value="ECO:0007669"/>
    <property type="project" value="UniProtKB-EC"/>
</dbReference>
<dbReference type="Gene3D" id="3.40.50.300">
    <property type="entry name" value="P-loop containing nucleotide triphosphate hydrolases"/>
    <property type="match status" value="1"/>
</dbReference>
<evidence type="ECO:0000256" key="2">
    <source>
        <dbReference type="ARBA" id="ARBA00022475"/>
    </source>
</evidence>
<name>A0A840I8K7_9ACTN</name>
<comment type="subunit">
    <text evidence="7">The complex is composed of two ATP-binding proteins (PotA), two transmembrane proteins (PotB and PotC) and a solute-binding protein (PotD).</text>
</comment>
<dbReference type="GO" id="GO:0005524">
    <property type="term" value="F:ATP binding"/>
    <property type="evidence" value="ECO:0007669"/>
    <property type="project" value="UniProtKB-KW"/>
</dbReference>
<dbReference type="InterPro" id="IPR013611">
    <property type="entry name" value="Transp-assoc_OB_typ2"/>
</dbReference>
<gene>
    <name evidence="7" type="primary">potA</name>
    <name evidence="9" type="ORF">BDZ31_000156</name>
</gene>
<dbReference type="FunFam" id="3.40.50.300:FF:000425">
    <property type="entry name" value="Probable ABC transporter, ATP-binding subunit"/>
    <property type="match status" value="1"/>
</dbReference>
<evidence type="ECO:0000256" key="3">
    <source>
        <dbReference type="ARBA" id="ARBA00022741"/>
    </source>
</evidence>
<dbReference type="InterPro" id="IPR027417">
    <property type="entry name" value="P-loop_NTPase"/>
</dbReference>
<feature type="domain" description="ABC transporter" evidence="8">
    <location>
        <begin position="5"/>
        <end position="235"/>
    </location>
</feature>
<keyword evidence="3 7" id="KW-0547">Nucleotide-binding</keyword>
<proteinExistence type="inferred from homology"/>
<keyword evidence="4 7" id="KW-0067">ATP-binding</keyword>
<dbReference type="AlphaFoldDB" id="A0A840I8K7"/>
<dbReference type="InterPro" id="IPR003439">
    <property type="entry name" value="ABC_transporter-like_ATP-bd"/>
</dbReference>
<keyword evidence="2 7" id="KW-1003">Cell membrane</keyword>
<dbReference type="Pfam" id="PF00005">
    <property type="entry name" value="ABC_tran"/>
    <property type="match status" value="1"/>
</dbReference>